<comment type="caution">
    <text evidence="3">The sequence shown here is derived from an EMBL/GenBank/DDBJ whole genome shotgun (WGS) entry which is preliminary data.</text>
</comment>
<protein>
    <submittedName>
        <fullName evidence="3">Uncharacterized protein</fullName>
    </submittedName>
</protein>
<sequence length="261" mass="26326">MGRVGSLLLCGIVLSGLVAGTGRAADGAVTMNATVDGAPVGADVLVLAPGGSSRISVTVHNGTAATRYVKTIRLSGTALALPFFSYDTTIPFEVPAGRSVTRGFVLDLAQLGGQATGLLPARLQVLDANRDVIAAVSATADVRGSTWSVYGLFGLALAVLAALAWAAALLALARQRLPASRWRRALRFLPAGVGSGLAAVVLLSALRVVTPTPVAEAVLVLGCAAVALVLGALTPPPETVEAPLADPEATQRLRPVAGRGA</sequence>
<feature type="transmembrane region" description="Helical" evidence="1">
    <location>
        <begin position="214"/>
        <end position="233"/>
    </location>
</feature>
<keyword evidence="1" id="KW-0812">Transmembrane</keyword>
<feature type="chain" id="PRO_5037116086" evidence="2">
    <location>
        <begin position="25"/>
        <end position="261"/>
    </location>
</feature>
<dbReference type="EMBL" id="BMRG01000007">
    <property type="protein sequence ID" value="GGP62280.1"/>
    <property type="molecule type" value="Genomic_DNA"/>
</dbReference>
<reference evidence="3" key="2">
    <citation type="submission" date="2020-09" db="EMBL/GenBank/DDBJ databases">
        <authorList>
            <person name="Sun Q."/>
            <person name="Ohkuma M."/>
        </authorList>
    </citation>
    <scope>NUCLEOTIDE SEQUENCE</scope>
    <source>
        <strain evidence="3">JCM 3313</strain>
    </source>
</reference>
<feature type="transmembrane region" description="Helical" evidence="1">
    <location>
        <begin position="147"/>
        <end position="173"/>
    </location>
</feature>
<evidence type="ECO:0000256" key="1">
    <source>
        <dbReference type="SAM" id="Phobius"/>
    </source>
</evidence>
<feature type="transmembrane region" description="Helical" evidence="1">
    <location>
        <begin position="185"/>
        <end position="208"/>
    </location>
</feature>
<name>A0A918EFM5_9PSEU</name>
<feature type="signal peptide" evidence="2">
    <location>
        <begin position="1"/>
        <end position="24"/>
    </location>
</feature>
<dbReference type="Proteomes" id="UP000639606">
    <property type="component" value="Unassembled WGS sequence"/>
</dbReference>
<keyword evidence="1" id="KW-1133">Transmembrane helix</keyword>
<reference evidence="3" key="1">
    <citation type="journal article" date="2014" name="Int. J. Syst. Evol. Microbiol.">
        <title>Complete genome sequence of Corynebacterium casei LMG S-19264T (=DSM 44701T), isolated from a smear-ripened cheese.</title>
        <authorList>
            <consortium name="US DOE Joint Genome Institute (JGI-PGF)"/>
            <person name="Walter F."/>
            <person name="Albersmeier A."/>
            <person name="Kalinowski J."/>
            <person name="Ruckert C."/>
        </authorList>
    </citation>
    <scope>NUCLEOTIDE SEQUENCE</scope>
    <source>
        <strain evidence="3">JCM 3313</strain>
    </source>
</reference>
<keyword evidence="4" id="KW-1185">Reference proteome</keyword>
<dbReference type="AlphaFoldDB" id="A0A918EFM5"/>
<evidence type="ECO:0000313" key="4">
    <source>
        <dbReference type="Proteomes" id="UP000639606"/>
    </source>
</evidence>
<organism evidence="3 4">
    <name type="scientific">Saccharothrix coeruleofusca</name>
    <dbReference type="NCBI Taxonomy" id="33919"/>
    <lineage>
        <taxon>Bacteria</taxon>
        <taxon>Bacillati</taxon>
        <taxon>Actinomycetota</taxon>
        <taxon>Actinomycetes</taxon>
        <taxon>Pseudonocardiales</taxon>
        <taxon>Pseudonocardiaceae</taxon>
        <taxon>Saccharothrix</taxon>
    </lineage>
</organism>
<gene>
    <name evidence="3" type="ORF">GCM10010185_38330</name>
</gene>
<keyword evidence="2" id="KW-0732">Signal</keyword>
<proteinExistence type="predicted"/>
<keyword evidence="1" id="KW-0472">Membrane</keyword>
<accession>A0A918EFM5</accession>
<evidence type="ECO:0000256" key="2">
    <source>
        <dbReference type="SAM" id="SignalP"/>
    </source>
</evidence>
<evidence type="ECO:0000313" key="3">
    <source>
        <dbReference type="EMBL" id="GGP62280.1"/>
    </source>
</evidence>